<evidence type="ECO:0000313" key="2">
    <source>
        <dbReference type="Proteomes" id="UP001358586"/>
    </source>
</evidence>
<organism evidence="1 2">
    <name type="scientific">Gossypium arboreum</name>
    <name type="common">Tree cotton</name>
    <name type="synonym">Gossypium nanking</name>
    <dbReference type="NCBI Taxonomy" id="29729"/>
    <lineage>
        <taxon>Eukaryota</taxon>
        <taxon>Viridiplantae</taxon>
        <taxon>Streptophyta</taxon>
        <taxon>Embryophyta</taxon>
        <taxon>Tracheophyta</taxon>
        <taxon>Spermatophyta</taxon>
        <taxon>Magnoliopsida</taxon>
        <taxon>eudicotyledons</taxon>
        <taxon>Gunneridae</taxon>
        <taxon>Pentapetalae</taxon>
        <taxon>rosids</taxon>
        <taxon>malvids</taxon>
        <taxon>Malvales</taxon>
        <taxon>Malvaceae</taxon>
        <taxon>Malvoideae</taxon>
        <taxon>Gossypium</taxon>
    </lineage>
</organism>
<comment type="caution">
    <text evidence="1">The sequence shown here is derived from an EMBL/GenBank/DDBJ whole genome shotgun (WGS) entry which is preliminary data.</text>
</comment>
<accession>A0ABR0N5T9</accession>
<evidence type="ECO:0000313" key="1">
    <source>
        <dbReference type="EMBL" id="KAK5785956.1"/>
    </source>
</evidence>
<reference evidence="1 2" key="1">
    <citation type="submission" date="2023-03" db="EMBL/GenBank/DDBJ databases">
        <title>WGS of Gossypium arboreum.</title>
        <authorList>
            <person name="Yu D."/>
        </authorList>
    </citation>
    <scope>NUCLEOTIDE SEQUENCE [LARGE SCALE GENOMIC DNA]</scope>
    <source>
        <tissue evidence="1">Leaf</tissue>
    </source>
</reference>
<dbReference type="EMBL" id="JARKNE010000011">
    <property type="protein sequence ID" value="KAK5785956.1"/>
    <property type="molecule type" value="Genomic_DNA"/>
</dbReference>
<sequence>MMGSTSSEVSSIQKVRESHPLPYVATECATSFALHVMNPLQLLLRQIPFHLQRQPLGDMYMLLQLSDLGCFD</sequence>
<gene>
    <name evidence="1" type="ORF">PVK06_040579</name>
</gene>
<proteinExistence type="predicted"/>
<keyword evidence="2" id="KW-1185">Reference proteome</keyword>
<name>A0ABR0N5T9_GOSAR</name>
<protein>
    <submittedName>
        <fullName evidence="1">Uncharacterized protein</fullName>
    </submittedName>
</protein>
<dbReference type="Proteomes" id="UP001358586">
    <property type="component" value="Chromosome 11"/>
</dbReference>